<dbReference type="SMART" id="SM00028">
    <property type="entry name" value="TPR"/>
    <property type="match status" value="3"/>
</dbReference>
<dbReference type="SUPFAM" id="SSF52540">
    <property type="entry name" value="P-loop containing nucleoside triphosphate hydrolases"/>
    <property type="match status" value="1"/>
</dbReference>
<dbReference type="PANTHER" id="PTHR47691:SF3">
    <property type="entry name" value="HTH-TYPE TRANSCRIPTIONAL REGULATOR RV0890C-RELATED"/>
    <property type="match status" value="1"/>
</dbReference>
<accession>A0ABW6MK08</accession>
<keyword evidence="3" id="KW-1185">Reference proteome</keyword>
<dbReference type="RefSeq" id="WP_388115109.1">
    <property type="nucleotide sequence ID" value="NZ_JBIAHM010000027.1"/>
</dbReference>
<protein>
    <submittedName>
        <fullName evidence="2">ATP-binding protein</fullName>
    </submittedName>
</protein>
<organism evidence="2 3">
    <name type="scientific">Streptomyces hokutonensis</name>
    <dbReference type="NCBI Taxonomy" id="1306990"/>
    <lineage>
        <taxon>Bacteria</taxon>
        <taxon>Bacillati</taxon>
        <taxon>Actinomycetota</taxon>
        <taxon>Actinomycetes</taxon>
        <taxon>Kitasatosporales</taxon>
        <taxon>Streptomycetaceae</taxon>
        <taxon>Streptomyces</taxon>
    </lineage>
</organism>
<dbReference type="SUPFAM" id="SSF48452">
    <property type="entry name" value="TPR-like"/>
    <property type="match status" value="2"/>
</dbReference>
<reference evidence="2 3" key="1">
    <citation type="submission" date="2024-10" db="EMBL/GenBank/DDBJ databases">
        <title>The Natural Products Discovery Center: Release of the First 8490 Sequenced Strains for Exploring Actinobacteria Biosynthetic Diversity.</title>
        <authorList>
            <person name="Kalkreuter E."/>
            <person name="Kautsar S.A."/>
            <person name="Yang D."/>
            <person name="Bader C.D."/>
            <person name="Teijaro C.N."/>
            <person name="Fluegel L."/>
            <person name="Davis C.M."/>
            <person name="Simpson J.R."/>
            <person name="Lauterbach L."/>
            <person name="Steele A.D."/>
            <person name="Gui C."/>
            <person name="Meng S."/>
            <person name="Li G."/>
            <person name="Viehrig K."/>
            <person name="Ye F."/>
            <person name="Su P."/>
            <person name="Kiefer A.F."/>
            <person name="Nichols A."/>
            <person name="Cepeda A.J."/>
            <person name="Yan W."/>
            <person name="Fan B."/>
            <person name="Jiang Y."/>
            <person name="Adhikari A."/>
            <person name="Zheng C.-J."/>
            <person name="Schuster L."/>
            <person name="Cowan T.M."/>
            <person name="Smanski M.J."/>
            <person name="Chevrette M.G."/>
            <person name="De Carvalho L.P.S."/>
            <person name="Shen B."/>
        </authorList>
    </citation>
    <scope>NUCLEOTIDE SEQUENCE [LARGE SCALE GENOMIC DNA]</scope>
    <source>
        <strain evidence="2 3">NPDC006488</strain>
    </source>
</reference>
<sequence length="742" mass="79815">MSVTGISSTISTGTTNNISDGVFFSTVVQGRSITIELPQQVSPALHGLPLASPVFVGRDTHLGVLTGQLAPTVAASADTTGGPVVIVTAVGGLAGVGKTELALQSARAARAAGWFPGGVLFVDMFGYDDARRVEPVQALEGFLRALGVPGEHIPRGLQDRQRLYTSILASYAGQGRRVLVVIDNAATHDQVRALLPADGSTGVIVTSRHTLGMLNARLLDLDVLPMNDAVRLLDSTLRLARPHDTRVTDSPEDALRIAELCAGLPLALRIVAAVLISRPDRPLSQMAAELADEKARLEALRYDDSAVGAAFELSYRQLPVEQARLFRLLSLNPGPDASADAVAVLAGGDGSTTRRDLQALARAHLVEVGTPYGRWRMHDLVRSFSDRLAAEDEERRPVQTNLFSWYAHSVNVADQAMRPGRIQPDIGDVTGLAPAVFPDRNGALAWCEAEQSNLVAVVHKGVSEGLGHLVWSIPLSMWGFLTQTLSWDQWIEAHHVAADAAARCGAHSGQGWLLNNLGTGYRAIDRPDRSRAAFAAGLEVRRGLGDLHGQADSLKDMAMSARVWEDWEEALRLSYDALDVMARLTVPDRSGNAAALDIIAVSLAHLDRLDEAAEAAAGALAIWEDLDGRRDDRSWARCKLLHSAIARGRVDHRQAITHCLDAREVFARINDIRDEADALRTLGALYVETDDPTSARAHWEQAVELFQRLGDTAAVEATTRDLANLPAPDPDTEPGDAPDDES</sequence>
<keyword evidence="2" id="KW-0547">Nucleotide-binding</keyword>
<dbReference type="InterPro" id="IPR019734">
    <property type="entry name" value="TPR_rpt"/>
</dbReference>
<dbReference type="GO" id="GO:0005524">
    <property type="term" value="F:ATP binding"/>
    <property type="evidence" value="ECO:0007669"/>
    <property type="project" value="UniProtKB-KW"/>
</dbReference>
<dbReference type="InterPro" id="IPR027417">
    <property type="entry name" value="P-loop_NTPase"/>
</dbReference>
<dbReference type="Gene3D" id="1.25.40.10">
    <property type="entry name" value="Tetratricopeptide repeat domain"/>
    <property type="match status" value="1"/>
</dbReference>
<feature type="region of interest" description="Disordered" evidence="1">
    <location>
        <begin position="719"/>
        <end position="742"/>
    </location>
</feature>
<dbReference type="PRINTS" id="PR00364">
    <property type="entry name" value="DISEASERSIST"/>
</dbReference>
<dbReference type="Gene3D" id="3.40.50.300">
    <property type="entry name" value="P-loop containing nucleotide triphosphate hydrolases"/>
    <property type="match status" value="1"/>
</dbReference>
<dbReference type="Proteomes" id="UP001601303">
    <property type="component" value="Unassembled WGS sequence"/>
</dbReference>
<proteinExistence type="predicted"/>
<evidence type="ECO:0000313" key="2">
    <source>
        <dbReference type="EMBL" id="MFE9606451.1"/>
    </source>
</evidence>
<dbReference type="PANTHER" id="PTHR47691">
    <property type="entry name" value="REGULATOR-RELATED"/>
    <property type="match status" value="1"/>
</dbReference>
<evidence type="ECO:0000256" key="1">
    <source>
        <dbReference type="SAM" id="MobiDB-lite"/>
    </source>
</evidence>
<dbReference type="EMBL" id="JBIAHM010000027">
    <property type="protein sequence ID" value="MFE9606451.1"/>
    <property type="molecule type" value="Genomic_DNA"/>
</dbReference>
<dbReference type="InterPro" id="IPR011990">
    <property type="entry name" value="TPR-like_helical_dom_sf"/>
</dbReference>
<feature type="compositionally biased region" description="Acidic residues" evidence="1">
    <location>
        <begin position="730"/>
        <end position="742"/>
    </location>
</feature>
<evidence type="ECO:0000313" key="3">
    <source>
        <dbReference type="Proteomes" id="UP001601303"/>
    </source>
</evidence>
<gene>
    <name evidence="2" type="ORF">ACFYNQ_48920</name>
</gene>
<name>A0ABW6MK08_9ACTN</name>
<keyword evidence="2" id="KW-0067">ATP-binding</keyword>
<comment type="caution">
    <text evidence="2">The sequence shown here is derived from an EMBL/GenBank/DDBJ whole genome shotgun (WGS) entry which is preliminary data.</text>
</comment>